<evidence type="ECO:0008006" key="3">
    <source>
        <dbReference type="Google" id="ProtNLM"/>
    </source>
</evidence>
<dbReference type="Proteomes" id="UP001267878">
    <property type="component" value="Unassembled WGS sequence"/>
</dbReference>
<keyword evidence="2" id="KW-1185">Reference proteome</keyword>
<dbReference type="RefSeq" id="WP_310055311.1">
    <property type="nucleotide sequence ID" value="NZ_JAVDVW010000002.1"/>
</dbReference>
<protein>
    <recommendedName>
        <fullName evidence="3">HMA domain-containing protein</fullName>
    </recommendedName>
</protein>
<evidence type="ECO:0000313" key="2">
    <source>
        <dbReference type="Proteomes" id="UP001267878"/>
    </source>
</evidence>
<name>A0ABU1VSN5_9GAMM</name>
<dbReference type="EMBL" id="JAVDVW010000002">
    <property type="protein sequence ID" value="MDR7100495.1"/>
    <property type="molecule type" value="Genomic_DNA"/>
</dbReference>
<comment type="caution">
    <text evidence="1">The sequence shown here is derived from an EMBL/GenBank/DDBJ whole genome shotgun (WGS) entry which is preliminary data.</text>
</comment>
<sequence length="84" mass="9259">MKLRLQGLQDHDGIRRITHALLQVDIGGRINFDLDAQLVRIEGRYTLADAKAAIARGGYQVASVVDSTLVDAVSRPSRREVLAF</sequence>
<gene>
    <name evidence="1" type="ORF">J2X04_002876</name>
</gene>
<organism evidence="1 2">
    <name type="scientific">Agrilutibacter niabensis</name>
    <dbReference type="NCBI Taxonomy" id="380628"/>
    <lineage>
        <taxon>Bacteria</taxon>
        <taxon>Pseudomonadati</taxon>
        <taxon>Pseudomonadota</taxon>
        <taxon>Gammaproteobacteria</taxon>
        <taxon>Lysobacterales</taxon>
        <taxon>Lysobacteraceae</taxon>
        <taxon>Agrilutibacter</taxon>
    </lineage>
</organism>
<reference evidence="1 2" key="1">
    <citation type="submission" date="2023-07" db="EMBL/GenBank/DDBJ databases">
        <title>Sorghum-associated microbial communities from plants grown in Nebraska, USA.</title>
        <authorList>
            <person name="Schachtman D."/>
        </authorList>
    </citation>
    <scope>NUCLEOTIDE SEQUENCE [LARGE SCALE GENOMIC DNA]</scope>
    <source>
        <strain evidence="1 2">BE187</strain>
    </source>
</reference>
<accession>A0ABU1VSN5</accession>
<proteinExistence type="predicted"/>
<evidence type="ECO:0000313" key="1">
    <source>
        <dbReference type="EMBL" id="MDR7100495.1"/>
    </source>
</evidence>